<reference evidence="1" key="1">
    <citation type="submission" date="2014-05" db="EMBL/GenBank/DDBJ databases">
        <authorList>
            <person name="Chronopoulou M."/>
        </authorList>
    </citation>
    <scope>NUCLEOTIDE SEQUENCE</scope>
    <source>
        <tissue evidence="1">Whole organism</tissue>
    </source>
</reference>
<protein>
    <submittedName>
        <fullName evidence="1">Uncharacterized protein</fullName>
    </submittedName>
</protein>
<evidence type="ECO:0000313" key="1">
    <source>
        <dbReference type="EMBL" id="CDW24052.1"/>
    </source>
</evidence>
<proteinExistence type="predicted"/>
<organism evidence="1">
    <name type="scientific">Lepeophtheirus salmonis</name>
    <name type="common">Salmon louse</name>
    <name type="synonym">Caligus salmonis</name>
    <dbReference type="NCBI Taxonomy" id="72036"/>
    <lineage>
        <taxon>Eukaryota</taxon>
        <taxon>Metazoa</taxon>
        <taxon>Ecdysozoa</taxon>
        <taxon>Arthropoda</taxon>
        <taxon>Crustacea</taxon>
        <taxon>Multicrustacea</taxon>
        <taxon>Hexanauplia</taxon>
        <taxon>Copepoda</taxon>
        <taxon>Siphonostomatoida</taxon>
        <taxon>Caligidae</taxon>
        <taxon>Lepeophtheirus</taxon>
    </lineage>
</organism>
<accession>A0A0K2TEN9</accession>
<dbReference type="AlphaFoldDB" id="A0A0K2TEN9"/>
<sequence length="67" mass="7545">FLQKLYSSTSFGTRLYRTSFSRGSSFNNAIAVLYSFSRLKSKKSLDGGLSLKFASEELSFIISFLRS</sequence>
<dbReference type="EMBL" id="HACA01006691">
    <property type="protein sequence ID" value="CDW24052.1"/>
    <property type="molecule type" value="Transcribed_RNA"/>
</dbReference>
<feature type="non-terminal residue" evidence="1">
    <location>
        <position position="1"/>
    </location>
</feature>
<name>A0A0K2TEN9_LEPSM</name>